<dbReference type="EMBL" id="JBHSOW010000016">
    <property type="protein sequence ID" value="MFC5648476.1"/>
    <property type="molecule type" value="Genomic_DNA"/>
</dbReference>
<dbReference type="InterPro" id="IPR011009">
    <property type="entry name" value="Kinase-like_dom_sf"/>
</dbReference>
<keyword evidence="4" id="KW-1185">Reference proteome</keyword>
<accession>A0ABW0VVB2</accession>
<dbReference type="SUPFAM" id="SSF56112">
    <property type="entry name" value="Protein kinase-like (PK-like)"/>
    <property type="match status" value="1"/>
</dbReference>
<dbReference type="RefSeq" id="WP_379186933.1">
    <property type="nucleotide sequence ID" value="NZ_JBHSOW010000016.1"/>
</dbReference>
<dbReference type="PANTHER" id="PTHR21064">
    <property type="entry name" value="AMINOGLYCOSIDE PHOSPHOTRANSFERASE DOMAIN-CONTAINING PROTEIN-RELATED"/>
    <property type="match status" value="1"/>
</dbReference>
<evidence type="ECO:0000259" key="2">
    <source>
        <dbReference type="Pfam" id="PF01636"/>
    </source>
</evidence>
<dbReference type="Gene3D" id="3.90.1200.10">
    <property type="match status" value="1"/>
</dbReference>
<gene>
    <name evidence="3" type="ORF">ACFPYJ_04920</name>
</gene>
<dbReference type="InterPro" id="IPR002575">
    <property type="entry name" value="Aminoglycoside_PTrfase"/>
</dbReference>
<dbReference type="PANTHER" id="PTHR21064:SF6">
    <property type="entry name" value="AMINOGLYCOSIDE PHOSPHOTRANSFERASE DOMAIN-CONTAINING PROTEIN"/>
    <property type="match status" value="1"/>
</dbReference>
<evidence type="ECO:0000313" key="4">
    <source>
        <dbReference type="Proteomes" id="UP001596047"/>
    </source>
</evidence>
<dbReference type="Pfam" id="PF01636">
    <property type="entry name" value="APH"/>
    <property type="match status" value="1"/>
</dbReference>
<dbReference type="Proteomes" id="UP001596047">
    <property type="component" value="Unassembled WGS sequence"/>
</dbReference>
<proteinExistence type="inferred from homology"/>
<comment type="caution">
    <text evidence="3">The sequence shown here is derived from an EMBL/GenBank/DDBJ whole genome shotgun (WGS) entry which is preliminary data.</text>
</comment>
<dbReference type="InterPro" id="IPR050249">
    <property type="entry name" value="Pseudomonas-type_ThrB"/>
</dbReference>
<evidence type="ECO:0000313" key="3">
    <source>
        <dbReference type="EMBL" id="MFC5648476.1"/>
    </source>
</evidence>
<sequence>MSFGNSDGDFAFYLEAYSRDTLWRAVKEESGMNNTTRMIYSGKDKYVLRVYDNHRDVGIVQIEHQLLDKLQLAGLPFQVPMPVANLNGSTITISPDGKLAALYAYIEGERPSSSTDRHVEALGAAAGALSNAMSHLEMDREIRPVYKPYYEFEQSHAAMTNEKLERLSQASEVLSKREAELSLLFAERARLAALRTLMADMPHQWIHGDIVFNNSLVHENRISGVLDFEFSTIDLRAMELAVVLAEFPNEDYSRALEQIALFCRGFGSSVKLTKVEIGQLSDLVKLRMLDVFLHFAARYSEGLDGEPVWDHQIQRAAYVCKWLDQYKAEITELFDNYLS</sequence>
<protein>
    <submittedName>
        <fullName evidence="3">Phosphotransferase</fullName>
    </submittedName>
</protein>
<dbReference type="Gene3D" id="3.30.200.20">
    <property type="entry name" value="Phosphorylase Kinase, domain 1"/>
    <property type="match status" value="1"/>
</dbReference>
<name>A0ABW0VVB2_9BACL</name>
<feature type="domain" description="Aminoglycoside phosphotransferase" evidence="2">
    <location>
        <begin position="30"/>
        <end position="257"/>
    </location>
</feature>
<evidence type="ECO:0000256" key="1">
    <source>
        <dbReference type="ARBA" id="ARBA00038240"/>
    </source>
</evidence>
<comment type="similarity">
    <text evidence="1">Belongs to the pseudomonas-type ThrB family.</text>
</comment>
<organism evidence="3 4">
    <name type="scientific">Paenibacillus solisilvae</name>
    <dbReference type="NCBI Taxonomy" id="2486751"/>
    <lineage>
        <taxon>Bacteria</taxon>
        <taxon>Bacillati</taxon>
        <taxon>Bacillota</taxon>
        <taxon>Bacilli</taxon>
        <taxon>Bacillales</taxon>
        <taxon>Paenibacillaceae</taxon>
        <taxon>Paenibacillus</taxon>
    </lineage>
</organism>
<reference evidence="4" key="1">
    <citation type="journal article" date="2019" name="Int. J. Syst. Evol. Microbiol.">
        <title>The Global Catalogue of Microorganisms (GCM) 10K type strain sequencing project: providing services to taxonomists for standard genome sequencing and annotation.</title>
        <authorList>
            <consortium name="The Broad Institute Genomics Platform"/>
            <consortium name="The Broad Institute Genome Sequencing Center for Infectious Disease"/>
            <person name="Wu L."/>
            <person name="Ma J."/>
        </authorList>
    </citation>
    <scope>NUCLEOTIDE SEQUENCE [LARGE SCALE GENOMIC DNA]</scope>
    <source>
        <strain evidence="4">CGMCC 1.3240</strain>
    </source>
</reference>